<name>E3MU30_CAERE</name>
<dbReference type="AlphaFoldDB" id="E3MU30"/>
<accession>E3MU30</accession>
<keyword evidence="2" id="KW-0812">Transmembrane</keyword>
<gene>
    <name evidence="3" type="ORF">CRE_22546</name>
</gene>
<dbReference type="EMBL" id="DS268478">
    <property type="protein sequence ID" value="EFP09000.1"/>
    <property type="molecule type" value="Genomic_DNA"/>
</dbReference>
<feature type="coiled-coil region" evidence="1">
    <location>
        <begin position="127"/>
        <end position="185"/>
    </location>
</feature>
<feature type="transmembrane region" description="Helical" evidence="2">
    <location>
        <begin position="333"/>
        <end position="350"/>
    </location>
</feature>
<keyword evidence="2" id="KW-0472">Membrane</keyword>
<keyword evidence="1" id="KW-0175">Coiled coil</keyword>
<proteinExistence type="predicted"/>
<keyword evidence="2" id="KW-1133">Transmembrane helix</keyword>
<dbReference type="HOGENOM" id="CLU_788105_0_0_1"/>
<feature type="coiled-coil region" evidence="1">
    <location>
        <begin position="231"/>
        <end position="286"/>
    </location>
</feature>
<protein>
    <submittedName>
        <fullName evidence="3">Uncharacterized protein</fullName>
    </submittedName>
</protein>
<dbReference type="InParanoid" id="E3MU30"/>
<dbReference type="Proteomes" id="UP000008281">
    <property type="component" value="Unassembled WGS sequence"/>
</dbReference>
<sequence>MSDIETAAAIQLLVRRVLPESLRVSVKKARAELTEKQKRAALSLKYQKQIEKMTESKLKIDKFRKIIEQFDRDVRIAQSALEFLLAIAEQKGIDLEKNVEMNEGGNINLRYYAARFVNEPEYLFEFAKHSRKSLKTAEKELEKARKTKKHIESHQWNIEDYAAKIAEAREKIQELEKKVREEEDFVNFIQQIADFLKIDIEKNAQMNEGGINIRRFAARYVNRPEHLFEVAKHLRKSLKTAEKELKIAKKAEKCIQKNDENFETRIAEAREKIQELEKKVREEEFFVNFIQQIADFLKIDIEDTWRRSFLRLLQHLHDRFQAPRVFVPIPQHSIWFFEVLLTILVFYVYFTF</sequence>
<evidence type="ECO:0000256" key="2">
    <source>
        <dbReference type="SAM" id="Phobius"/>
    </source>
</evidence>
<organism evidence="4">
    <name type="scientific">Caenorhabditis remanei</name>
    <name type="common">Caenorhabditis vulgaris</name>
    <dbReference type="NCBI Taxonomy" id="31234"/>
    <lineage>
        <taxon>Eukaryota</taxon>
        <taxon>Metazoa</taxon>
        <taxon>Ecdysozoa</taxon>
        <taxon>Nematoda</taxon>
        <taxon>Chromadorea</taxon>
        <taxon>Rhabditida</taxon>
        <taxon>Rhabditina</taxon>
        <taxon>Rhabditomorpha</taxon>
        <taxon>Rhabditoidea</taxon>
        <taxon>Rhabditidae</taxon>
        <taxon>Peloderinae</taxon>
        <taxon>Caenorhabditis</taxon>
    </lineage>
</organism>
<keyword evidence="4" id="KW-1185">Reference proteome</keyword>
<evidence type="ECO:0000313" key="3">
    <source>
        <dbReference type="EMBL" id="EFP09000.1"/>
    </source>
</evidence>
<evidence type="ECO:0000256" key="1">
    <source>
        <dbReference type="SAM" id="Coils"/>
    </source>
</evidence>
<reference evidence="3" key="1">
    <citation type="submission" date="2007-07" db="EMBL/GenBank/DDBJ databases">
        <title>PCAP assembly of the Caenorhabditis remanei genome.</title>
        <authorList>
            <consortium name="The Caenorhabditis remanei Sequencing Consortium"/>
            <person name="Wilson R.K."/>
        </authorList>
    </citation>
    <scope>NUCLEOTIDE SEQUENCE [LARGE SCALE GENOMIC DNA]</scope>
    <source>
        <strain evidence="3">PB4641</strain>
    </source>
</reference>
<evidence type="ECO:0000313" key="4">
    <source>
        <dbReference type="Proteomes" id="UP000008281"/>
    </source>
</evidence>